<name>A0ABT0A8V8_9SPHN</name>
<dbReference type="SUPFAM" id="SSF47413">
    <property type="entry name" value="lambda repressor-like DNA-binding domains"/>
    <property type="match status" value="1"/>
</dbReference>
<keyword evidence="2" id="KW-1185">Reference proteome</keyword>
<evidence type="ECO:0000313" key="2">
    <source>
        <dbReference type="Proteomes" id="UP001162802"/>
    </source>
</evidence>
<comment type="caution">
    <text evidence="1">The sequence shown here is derived from an EMBL/GenBank/DDBJ whole genome shotgun (WGS) entry which is preliminary data.</text>
</comment>
<dbReference type="InterPro" id="IPR031856">
    <property type="entry name" value="YdaS_toxin-like"/>
</dbReference>
<evidence type="ECO:0000313" key="1">
    <source>
        <dbReference type="EMBL" id="MCJ1959629.1"/>
    </source>
</evidence>
<gene>
    <name evidence="1" type="ORF">MTR65_02900</name>
</gene>
<protein>
    <submittedName>
        <fullName evidence="1">Helix-turn-helix domain-containing protein</fullName>
    </submittedName>
</protein>
<sequence>MTHDTSSTGSANSALALAIRNAGGQSGLARALGISQPAVSRWVRQNALLPGKYVLTTEALTGVPRHQLRPDLYPRDLGPSPEWPGHQAFLGVDSAVSRVSFNQNSALQGEAA</sequence>
<organism evidence="1 2">
    <name type="scientific">Novosphingobium mangrovi</name>
    <name type="common">ex Hu et al. 2023</name>
    <dbReference type="NCBI Taxonomy" id="2930094"/>
    <lineage>
        <taxon>Bacteria</taxon>
        <taxon>Pseudomonadati</taxon>
        <taxon>Pseudomonadota</taxon>
        <taxon>Alphaproteobacteria</taxon>
        <taxon>Sphingomonadales</taxon>
        <taxon>Sphingomonadaceae</taxon>
        <taxon>Novosphingobium</taxon>
    </lineage>
</organism>
<proteinExistence type="predicted"/>
<dbReference type="Gene3D" id="1.10.260.40">
    <property type="entry name" value="lambda repressor-like DNA-binding domains"/>
    <property type="match status" value="1"/>
</dbReference>
<dbReference type="EMBL" id="JALHAT010000003">
    <property type="protein sequence ID" value="MCJ1959629.1"/>
    <property type="molecule type" value="Genomic_DNA"/>
</dbReference>
<dbReference type="Proteomes" id="UP001162802">
    <property type="component" value="Unassembled WGS sequence"/>
</dbReference>
<reference evidence="1" key="1">
    <citation type="submission" date="2022-03" db="EMBL/GenBank/DDBJ databases">
        <title>Identification of a novel bacterium isolated from mangrove sediments.</title>
        <authorList>
            <person name="Pan X."/>
        </authorList>
    </citation>
    <scope>NUCLEOTIDE SEQUENCE</scope>
    <source>
        <strain evidence="1">B2637</strain>
    </source>
</reference>
<dbReference type="RefSeq" id="WP_243796867.1">
    <property type="nucleotide sequence ID" value="NZ_JALHAT010000003.1"/>
</dbReference>
<dbReference type="Pfam" id="PF15943">
    <property type="entry name" value="YdaS_toxin"/>
    <property type="match status" value="1"/>
</dbReference>
<accession>A0ABT0A8V8</accession>
<dbReference type="InterPro" id="IPR010982">
    <property type="entry name" value="Lambda_DNA-bd_dom_sf"/>
</dbReference>